<dbReference type="InterPro" id="IPR007362">
    <property type="entry name" value="DUF429"/>
</dbReference>
<dbReference type="AlphaFoldDB" id="A0A932GML3"/>
<name>A0A932GML3_UNCTE</name>
<dbReference type="Proteomes" id="UP000741360">
    <property type="component" value="Unassembled WGS sequence"/>
</dbReference>
<organism evidence="1 2">
    <name type="scientific">Tectimicrobiota bacterium</name>
    <dbReference type="NCBI Taxonomy" id="2528274"/>
    <lineage>
        <taxon>Bacteria</taxon>
        <taxon>Pseudomonadati</taxon>
        <taxon>Nitrospinota/Tectimicrobiota group</taxon>
        <taxon>Candidatus Tectimicrobiota</taxon>
    </lineage>
</organism>
<protein>
    <submittedName>
        <fullName evidence="1">DUF429 domain-containing protein</fullName>
    </submittedName>
</protein>
<evidence type="ECO:0000313" key="1">
    <source>
        <dbReference type="EMBL" id="MBI3013625.1"/>
    </source>
</evidence>
<dbReference type="EMBL" id="JACPSX010000011">
    <property type="protein sequence ID" value="MBI3013625.1"/>
    <property type="molecule type" value="Genomic_DNA"/>
</dbReference>
<comment type="caution">
    <text evidence="1">The sequence shown here is derived from an EMBL/GenBank/DDBJ whole genome shotgun (WGS) entry which is preliminary data.</text>
</comment>
<reference evidence="1" key="1">
    <citation type="submission" date="2020-07" db="EMBL/GenBank/DDBJ databases">
        <title>Huge and variable diversity of episymbiotic CPR bacteria and DPANN archaea in groundwater ecosystems.</title>
        <authorList>
            <person name="He C.Y."/>
            <person name="Keren R."/>
            <person name="Whittaker M."/>
            <person name="Farag I.F."/>
            <person name="Doudna J."/>
            <person name="Cate J.H.D."/>
            <person name="Banfield J.F."/>
        </authorList>
    </citation>
    <scope>NUCLEOTIDE SEQUENCE</scope>
    <source>
        <strain evidence="1">NC_groundwater_717_Ag_S-0.2um_59_8</strain>
    </source>
</reference>
<accession>A0A932GML3</accession>
<dbReference type="Pfam" id="PF04250">
    <property type="entry name" value="DUF429"/>
    <property type="match status" value="1"/>
</dbReference>
<evidence type="ECO:0000313" key="2">
    <source>
        <dbReference type="Proteomes" id="UP000741360"/>
    </source>
</evidence>
<sequence length="250" mass="27266">MLTVGVDLAASPLQTAACWIKWAREKAEAYKFRGSLDDEELIESFQGVDKVGLDVPFGWPDEFVQALAAYQNGPRWPDCPRRSLRFRATDQFVQERTRRWPLSVSSDRIAVPAMRAARLFSELGQRGLPVSREETGSLVEVYPAAALSVWGFSASGYKGAKGRQARRNLLAAIEAATGRWLHLDGEVHDACESSDDVLDALPAALVARAATQGLCEPPPEDIVSRAKTEGWIALPKAGSLDLLPSQASSM</sequence>
<proteinExistence type="predicted"/>
<gene>
    <name evidence="1" type="ORF">HYY65_00845</name>
</gene>